<evidence type="ECO:0000313" key="2">
    <source>
        <dbReference type="EMBL" id="OMJ87590.1"/>
    </source>
</evidence>
<accession>A0A1R2CF70</accession>
<dbReference type="InterPro" id="IPR019734">
    <property type="entry name" value="TPR_rpt"/>
</dbReference>
<evidence type="ECO:0000313" key="3">
    <source>
        <dbReference type="Proteomes" id="UP000187209"/>
    </source>
</evidence>
<feature type="repeat" description="TPR" evidence="1">
    <location>
        <begin position="266"/>
        <end position="299"/>
    </location>
</feature>
<evidence type="ECO:0000256" key="1">
    <source>
        <dbReference type="PROSITE-ProRule" id="PRU00339"/>
    </source>
</evidence>
<keyword evidence="3" id="KW-1185">Reference proteome</keyword>
<protein>
    <submittedName>
        <fullName evidence="2">Uncharacterized protein</fullName>
    </submittedName>
</protein>
<dbReference type="InterPro" id="IPR011990">
    <property type="entry name" value="TPR-like_helical_dom_sf"/>
</dbReference>
<keyword evidence="1" id="KW-0802">TPR repeat</keyword>
<comment type="caution">
    <text evidence="2">The sequence shown here is derived from an EMBL/GenBank/DDBJ whole genome shotgun (WGS) entry which is preliminary data.</text>
</comment>
<proteinExistence type="predicted"/>
<dbReference type="Gene3D" id="1.25.40.10">
    <property type="entry name" value="Tetratricopeptide repeat domain"/>
    <property type="match status" value="1"/>
</dbReference>
<dbReference type="OrthoDB" id="283850at2759"/>
<reference evidence="2 3" key="1">
    <citation type="submission" date="2016-11" db="EMBL/GenBank/DDBJ databases">
        <title>The macronuclear genome of Stentor coeruleus: a giant cell with tiny introns.</title>
        <authorList>
            <person name="Slabodnick M."/>
            <person name="Ruby J.G."/>
            <person name="Reiff S.B."/>
            <person name="Swart E.C."/>
            <person name="Gosai S."/>
            <person name="Prabakaran S."/>
            <person name="Witkowska E."/>
            <person name="Larue G.E."/>
            <person name="Fisher S."/>
            <person name="Freeman R.M."/>
            <person name="Gunawardena J."/>
            <person name="Chu W."/>
            <person name="Stover N.A."/>
            <person name="Gregory B.D."/>
            <person name="Nowacki M."/>
            <person name="Derisi J."/>
            <person name="Roy S.W."/>
            <person name="Marshall W.F."/>
            <person name="Sood P."/>
        </authorList>
    </citation>
    <scope>NUCLEOTIDE SEQUENCE [LARGE SCALE GENOMIC DNA]</scope>
    <source>
        <strain evidence="2">WM001</strain>
    </source>
</reference>
<dbReference type="EMBL" id="MPUH01000173">
    <property type="protein sequence ID" value="OMJ87590.1"/>
    <property type="molecule type" value="Genomic_DNA"/>
</dbReference>
<dbReference type="Pfam" id="PF13181">
    <property type="entry name" value="TPR_8"/>
    <property type="match status" value="1"/>
</dbReference>
<dbReference type="SUPFAM" id="SSF48452">
    <property type="entry name" value="TPR-like"/>
    <property type="match status" value="2"/>
</dbReference>
<sequence>MFHLIRNFTKLFSTFEAPIRELPGSELIASLDEYSRASSLIQAKNYVMAELELSRCMDILNKANLKTEPGYSFLLHKLALVQRLQQKFSQCENSLETIVKNYEQNPKNYQIPLQQAYKTLFIQYLAQNIDKALKLAESLSLSNNYNSMTKEFQQEVKFIYGTALILHGQDFSKAKSLLNECLNMDLDINTPIILHNLACAQWLHSKKYYGIDTRNLSTEERQDYNDYIENYNKAILNFQKAIQIYEGLSDIFTLNSGFVLKNKLSGLSLTNIGEIFIENNDFEKAVDWVKTAMKLYEDTDKENIGRALVLIGSVLKEKKHLMHAEGLIRNAMEIMKGRNDGNEVFALRMYGALLKSNTKRFRECEDVQKKAQGIADILPYWYERAVYLYVPKWVE</sequence>
<gene>
    <name evidence="2" type="ORF">SteCoe_10681</name>
</gene>
<name>A0A1R2CF70_9CILI</name>
<dbReference type="Proteomes" id="UP000187209">
    <property type="component" value="Unassembled WGS sequence"/>
</dbReference>
<dbReference type="PROSITE" id="PS50005">
    <property type="entry name" value="TPR"/>
    <property type="match status" value="1"/>
</dbReference>
<dbReference type="AlphaFoldDB" id="A0A1R2CF70"/>
<organism evidence="2 3">
    <name type="scientific">Stentor coeruleus</name>
    <dbReference type="NCBI Taxonomy" id="5963"/>
    <lineage>
        <taxon>Eukaryota</taxon>
        <taxon>Sar</taxon>
        <taxon>Alveolata</taxon>
        <taxon>Ciliophora</taxon>
        <taxon>Postciliodesmatophora</taxon>
        <taxon>Heterotrichea</taxon>
        <taxon>Heterotrichida</taxon>
        <taxon>Stentoridae</taxon>
        <taxon>Stentor</taxon>
    </lineage>
</organism>